<feature type="non-terminal residue" evidence="2">
    <location>
        <position position="1"/>
    </location>
</feature>
<organism evidence="2 3">
    <name type="scientific">Cirrhinus mrigala</name>
    <name type="common">Mrigala</name>
    <dbReference type="NCBI Taxonomy" id="683832"/>
    <lineage>
        <taxon>Eukaryota</taxon>
        <taxon>Metazoa</taxon>
        <taxon>Chordata</taxon>
        <taxon>Craniata</taxon>
        <taxon>Vertebrata</taxon>
        <taxon>Euteleostomi</taxon>
        <taxon>Actinopterygii</taxon>
        <taxon>Neopterygii</taxon>
        <taxon>Teleostei</taxon>
        <taxon>Ostariophysi</taxon>
        <taxon>Cypriniformes</taxon>
        <taxon>Cyprinidae</taxon>
        <taxon>Labeoninae</taxon>
        <taxon>Labeonini</taxon>
        <taxon>Cirrhinus</taxon>
    </lineage>
</organism>
<dbReference type="PANTHER" id="PTHR46961:SF16">
    <property type="entry name" value="DYNEIN AXONEMAL HEAVY CHAIN 17-RELATED"/>
    <property type="match status" value="1"/>
</dbReference>
<dbReference type="Pfam" id="PF17857">
    <property type="entry name" value="AAA_lid_1"/>
    <property type="match status" value="1"/>
</dbReference>
<dbReference type="Proteomes" id="UP001529510">
    <property type="component" value="Unassembled WGS sequence"/>
</dbReference>
<reference evidence="2 3" key="1">
    <citation type="submission" date="2024-05" db="EMBL/GenBank/DDBJ databases">
        <title>Genome sequencing and assembly of Indian major carp, Cirrhinus mrigala (Hamilton, 1822).</title>
        <authorList>
            <person name="Mohindra V."/>
            <person name="Chowdhury L.M."/>
            <person name="Lal K."/>
            <person name="Jena J.K."/>
        </authorList>
    </citation>
    <scope>NUCLEOTIDE SEQUENCE [LARGE SCALE GENOMIC DNA]</scope>
    <source>
        <strain evidence="2">CM1030</strain>
        <tissue evidence="2">Blood</tissue>
    </source>
</reference>
<proteinExistence type="predicted"/>
<evidence type="ECO:0000313" key="2">
    <source>
        <dbReference type="EMBL" id="KAL0180137.1"/>
    </source>
</evidence>
<gene>
    <name evidence="2" type="ORF">M9458_025579</name>
</gene>
<dbReference type="Gene3D" id="1.20.920.30">
    <property type="match status" value="1"/>
</dbReference>
<evidence type="ECO:0000313" key="3">
    <source>
        <dbReference type="Proteomes" id="UP001529510"/>
    </source>
</evidence>
<dbReference type="InterPro" id="IPR026983">
    <property type="entry name" value="DHC"/>
</dbReference>
<dbReference type="PANTHER" id="PTHR46961">
    <property type="entry name" value="DYNEIN HEAVY CHAIN 1, AXONEMAL-LIKE PROTEIN"/>
    <property type="match status" value="1"/>
</dbReference>
<sequence>RHFSVFALSFPGVDALNTIYCSILSQHLRGEGFAAVLQKSCSQLVQLALAFHQRVTATFLPTAIKFHYIFNLRDLSNIFQVLRSHSS</sequence>
<dbReference type="InterPro" id="IPR041589">
    <property type="entry name" value="DNAH3_AAA_lid_1"/>
</dbReference>
<accession>A0ABD0Q1L0</accession>
<dbReference type="EMBL" id="JAMKFB020000012">
    <property type="protein sequence ID" value="KAL0180137.1"/>
    <property type="molecule type" value="Genomic_DNA"/>
</dbReference>
<comment type="caution">
    <text evidence="2">The sequence shown here is derived from an EMBL/GenBank/DDBJ whole genome shotgun (WGS) entry which is preliminary data.</text>
</comment>
<keyword evidence="3" id="KW-1185">Reference proteome</keyword>
<name>A0ABD0Q1L0_CIRMR</name>
<dbReference type="AlphaFoldDB" id="A0ABD0Q1L0"/>
<protein>
    <recommendedName>
        <fullName evidence="1">Dynein heavy chain 3 AAA+ lid domain-containing protein</fullName>
    </recommendedName>
</protein>
<evidence type="ECO:0000259" key="1">
    <source>
        <dbReference type="Pfam" id="PF17857"/>
    </source>
</evidence>
<feature type="domain" description="Dynein heavy chain 3 AAA+ lid" evidence="1">
    <location>
        <begin position="44"/>
        <end position="82"/>
    </location>
</feature>